<proteinExistence type="predicted"/>
<keyword evidence="3" id="KW-1185">Reference proteome</keyword>
<dbReference type="AlphaFoldDB" id="A0A1H7ZK06"/>
<reference evidence="3" key="1">
    <citation type="submission" date="2016-10" db="EMBL/GenBank/DDBJ databases">
        <authorList>
            <person name="Varghese N."/>
            <person name="Submissions S."/>
        </authorList>
    </citation>
    <scope>NUCLEOTIDE SEQUENCE [LARGE SCALE GENOMIC DNA]</scope>
    <source>
        <strain evidence="3">DSM 17453</strain>
    </source>
</reference>
<sequence length="77" mass="8988">MKKIFFILTLVSVTALAKETKQTYNLESSKKLTFIKMHCQWYTFMTSDGEVFNVYANSQSEARDEVIRMLIDRELGV</sequence>
<dbReference type="Proteomes" id="UP000199450">
    <property type="component" value="Unassembled WGS sequence"/>
</dbReference>
<feature type="chain" id="PRO_5011783352" evidence="1">
    <location>
        <begin position="18"/>
        <end position="77"/>
    </location>
</feature>
<gene>
    <name evidence="2" type="ORF">SAMN05421856_104331</name>
</gene>
<organism evidence="2 3">
    <name type="scientific">Chryseobacterium taichungense</name>
    <dbReference type="NCBI Taxonomy" id="295069"/>
    <lineage>
        <taxon>Bacteria</taxon>
        <taxon>Pseudomonadati</taxon>
        <taxon>Bacteroidota</taxon>
        <taxon>Flavobacteriia</taxon>
        <taxon>Flavobacteriales</taxon>
        <taxon>Weeksellaceae</taxon>
        <taxon>Chryseobacterium group</taxon>
        <taxon>Chryseobacterium</taxon>
    </lineage>
</organism>
<evidence type="ECO:0000313" key="2">
    <source>
        <dbReference type="EMBL" id="SEM58656.1"/>
    </source>
</evidence>
<dbReference type="EMBL" id="FOBV01000004">
    <property type="protein sequence ID" value="SEM58656.1"/>
    <property type="molecule type" value="Genomic_DNA"/>
</dbReference>
<accession>A0A1H7ZK06</accession>
<name>A0A1H7ZK06_9FLAO</name>
<dbReference type="RefSeq" id="WP_090000001.1">
    <property type="nucleotide sequence ID" value="NZ_FOBV01000004.1"/>
</dbReference>
<keyword evidence="1" id="KW-0732">Signal</keyword>
<evidence type="ECO:0000313" key="3">
    <source>
        <dbReference type="Proteomes" id="UP000199450"/>
    </source>
</evidence>
<protein>
    <submittedName>
        <fullName evidence="2">Uncharacterized protein</fullName>
    </submittedName>
</protein>
<feature type="signal peptide" evidence="1">
    <location>
        <begin position="1"/>
        <end position="17"/>
    </location>
</feature>
<evidence type="ECO:0000256" key="1">
    <source>
        <dbReference type="SAM" id="SignalP"/>
    </source>
</evidence>